<evidence type="ECO:0008006" key="2">
    <source>
        <dbReference type="Google" id="ProtNLM"/>
    </source>
</evidence>
<evidence type="ECO:0000313" key="1">
    <source>
        <dbReference type="EMBL" id="MBD2802419.1"/>
    </source>
</evidence>
<protein>
    <recommendedName>
        <fullName evidence="2">Transposase</fullName>
    </recommendedName>
</protein>
<dbReference type="Proteomes" id="UP001193920">
    <property type="component" value="Unassembled WGS sequence"/>
</dbReference>
<reference evidence="1" key="2">
    <citation type="journal article" date="2024" name="Toxins">
        <title>Genome Sequence Analysis of Native Xenorhabdus Strains Isolated from Entomopathogenic Nematodes in Argentina.</title>
        <authorList>
            <person name="Palma L."/>
            <person name="Frizzo L."/>
            <person name="Kaiser S."/>
            <person name="Berry C."/>
            <person name="Caballero P."/>
            <person name="Bode H.B."/>
            <person name="Del Valle E.E."/>
        </authorList>
    </citation>
    <scope>NUCLEOTIDE SEQUENCE</scope>
    <source>
        <strain evidence="1">M</strain>
    </source>
</reference>
<dbReference type="EMBL" id="JACXBF010000495">
    <property type="protein sequence ID" value="MBD2802419.1"/>
    <property type="molecule type" value="Genomic_DNA"/>
</dbReference>
<gene>
    <name evidence="1" type="ORF">ID854_18725</name>
</gene>
<reference evidence="1" key="1">
    <citation type="submission" date="2020-09" db="EMBL/GenBank/DDBJ databases">
        <authorList>
            <person name="Palma L."/>
            <person name="Caballero P."/>
            <person name="Berry C."/>
            <person name="Del Valle E."/>
        </authorList>
    </citation>
    <scope>NUCLEOTIDE SEQUENCE</scope>
    <source>
        <strain evidence="1">M</strain>
    </source>
</reference>
<dbReference type="RefSeq" id="WP_323867456.1">
    <property type="nucleotide sequence ID" value="NZ_JACXBF010000495.1"/>
</dbReference>
<proteinExistence type="predicted"/>
<sequence>MASADYCMSGRKLFGTLRTLFSGAKQGALLYSILINKGTNPLCSALTRETANE</sequence>
<comment type="caution">
    <text evidence="1">The sequence shown here is derived from an EMBL/GenBank/DDBJ whole genome shotgun (WGS) entry which is preliminary data.</text>
</comment>
<organism evidence="1">
    <name type="scientific">Xenorhabdus szentirmaii</name>
    <dbReference type="NCBI Taxonomy" id="290112"/>
    <lineage>
        <taxon>Bacteria</taxon>
        <taxon>Pseudomonadati</taxon>
        <taxon>Pseudomonadota</taxon>
        <taxon>Gammaproteobacteria</taxon>
        <taxon>Enterobacterales</taxon>
        <taxon>Morganellaceae</taxon>
        <taxon>Xenorhabdus</taxon>
    </lineage>
</organism>
<accession>A0AAW3YZU1</accession>
<dbReference type="AlphaFoldDB" id="A0AAW3YZU1"/>
<name>A0AAW3YZU1_9GAMM</name>